<sequence length="319" mass="36861">MKIMNGITRACNEELQSYLKVEYDCVEDVFAALQCRDMRSTMTLSSEKGNLVASSSYDCRYKIKAAQVHHRIRLTLLDFTAFRTNGSWSNTKYRHNSKVLFTVSDQSTNQRYTSTMQRRSVVYVSERPEIDVSIMKLEREFGSFILQYEAIGCKRLQEDPKYLYKYGELKVSISCKDKDILTIFECKGVDWIGEYPNCVSEVKEKVFDIPYGVLVSIIIAASLILGVVILVCGLVFLQWRRNKEIYKETTLRKPIGARKLAQQQKEGISQNEPLYNEYSRIDYQQVAPREVCPHRPIYYELDTSSKSGRENGCDTRVTV</sequence>
<accession>A0A7I8VPB8</accession>
<proteinExistence type="predicted"/>
<evidence type="ECO:0000256" key="1">
    <source>
        <dbReference type="SAM" id="Phobius"/>
    </source>
</evidence>
<feature type="transmembrane region" description="Helical" evidence="1">
    <location>
        <begin position="211"/>
        <end position="237"/>
    </location>
</feature>
<keyword evidence="3" id="KW-1185">Reference proteome</keyword>
<comment type="caution">
    <text evidence="2">The sequence shown here is derived from an EMBL/GenBank/DDBJ whole genome shotgun (WGS) entry which is preliminary data.</text>
</comment>
<name>A0A7I8VPB8_9ANNE</name>
<protein>
    <submittedName>
        <fullName evidence="2">DgyrCDS6096</fullName>
    </submittedName>
</protein>
<keyword evidence="1" id="KW-0812">Transmembrane</keyword>
<dbReference type="AlphaFoldDB" id="A0A7I8VPB8"/>
<keyword evidence="1" id="KW-1133">Transmembrane helix</keyword>
<reference evidence="2 3" key="1">
    <citation type="submission" date="2020-08" db="EMBL/GenBank/DDBJ databases">
        <authorList>
            <person name="Hejnol A."/>
        </authorList>
    </citation>
    <scope>NUCLEOTIDE SEQUENCE [LARGE SCALE GENOMIC DNA]</scope>
</reference>
<evidence type="ECO:0000313" key="3">
    <source>
        <dbReference type="Proteomes" id="UP000549394"/>
    </source>
</evidence>
<keyword evidence="1" id="KW-0472">Membrane</keyword>
<evidence type="ECO:0000313" key="2">
    <source>
        <dbReference type="EMBL" id="CAD5117309.1"/>
    </source>
</evidence>
<gene>
    <name evidence="2" type="ORF">DGYR_LOCUS5846</name>
</gene>
<dbReference type="EMBL" id="CAJFCJ010000007">
    <property type="protein sequence ID" value="CAD5117309.1"/>
    <property type="molecule type" value="Genomic_DNA"/>
</dbReference>
<dbReference type="Proteomes" id="UP000549394">
    <property type="component" value="Unassembled WGS sequence"/>
</dbReference>
<organism evidence="2 3">
    <name type="scientific">Dimorphilus gyrociliatus</name>
    <dbReference type="NCBI Taxonomy" id="2664684"/>
    <lineage>
        <taxon>Eukaryota</taxon>
        <taxon>Metazoa</taxon>
        <taxon>Spiralia</taxon>
        <taxon>Lophotrochozoa</taxon>
        <taxon>Annelida</taxon>
        <taxon>Polychaeta</taxon>
        <taxon>Polychaeta incertae sedis</taxon>
        <taxon>Dinophilidae</taxon>
        <taxon>Dimorphilus</taxon>
    </lineage>
</organism>